<dbReference type="InterPro" id="IPR005706">
    <property type="entry name" value="Ribosomal_uS2_bac/mit/plastid"/>
</dbReference>
<dbReference type="PROSITE" id="PS00963">
    <property type="entry name" value="RIBOSOMAL_S2_2"/>
    <property type="match status" value="1"/>
</dbReference>
<dbReference type="NCBIfam" id="TIGR01011">
    <property type="entry name" value="rpsB_bact"/>
    <property type="match status" value="1"/>
</dbReference>
<evidence type="ECO:0000256" key="3">
    <source>
        <dbReference type="ARBA" id="ARBA00023274"/>
    </source>
</evidence>
<dbReference type="InterPro" id="IPR001865">
    <property type="entry name" value="Ribosomal_uS2"/>
</dbReference>
<name>A0A3B0WAN2_9ZZZZ</name>
<evidence type="ECO:0000256" key="2">
    <source>
        <dbReference type="ARBA" id="ARBA00022980"/>
    </source>
</evidence>
<evidence type="ECO:0000313" key="5">
    <source>
        <dbReference type="EMBL" id="VAW46379.1"/>
    </source>
</evidence>
<accession>A0A3B0WAN2</accession>
<feature type="compositionally biased region" description="Basic residues" evidence="4">
    <location>
        <begin position="288"/>
        <end position="304"/>
    </location>
</feature>
<protein>
    <submittedName>
        <fullName evidence="5">SSU ribosomal protein S2p (SAe)</fullName>
    </submittedName>
</protein>
<keyword evidence="2 5" id="KW-0689">Ribosomal protein</keyword>
<dbReference type="SUPFAM" id="SSF52313">
    <property type="entry name" value="Ribosomal protein S2"/>
    <property type="match status" value="1"/>
</dbReference>
<dbReference type="Gene3D" id="3.40.50.10490">
    <property type="entry name" value="Glucose-6-phosphate isomerase like protein, domain 1"/>
    <property type="match status" value="1"/>
</dbReference>
<feature type="compositionally biased region" description="Low complexity" evidence="4">
    <location>
        <begin position="305"/>
        <end position="316"/>
    </location>
</feature>
<dbReference type="PROSITE" id="PS00962">
    <property type="entry name" value="RIBOSOMAL_S2_1"/>
    <property type="match status" value="1"/>
</dbReference>
<dbReference type="CDD" id="cd01425">
    <property type="entry name" value="RPS2"/>
    <property type="match status" value="1"/>
</dbReference>
<evidence type="ECO:0000256" key="1">
    <source>
        <dbReference type="ARBA" id="ARBA00006242"/>
    </source>
</evidence>
<dbReference type="GO" id="GO:0003735">
    <property type="term" value="F:structural constituent of ribosome"/>
    <property type="evidence" value="ECO:0007669"/>
    <property type="project" value="InterPro"/>
</dbReference>
<dbReference type="InterPro" id="IPR018130">
    <property type="entry name" value="Ribosomal_uS2_CS"/>
</dbReference>
<dbReference type="Pfam" id="PF00318">
    <property type="entry name" value="Ribosomal_S2"/>
    <property type="match status" value="1"/>
</dbReference>
<dbReference type="AlphaFoldDB" id="A0A3B0WAN2"/>
<sequence length="338" mass="37318">MAKVSIKQLLDAGAHFGHNTRYWNPKMAPYIFGARNKIHIIDLRKTEEMMNDAMNFMGKIASRRGKVMFVGTKRAASKAVKEEALRCGMPFVSHRWLGGMLTNYKTVKASINRLKDIESMQADGRIERFVKKEQLNMERERVKLEKTLGGIKDMKGLPDALFILDTRYESIAINEAKKLGIPVVAVVDTNNSFNDIDYVIPANDDAMKAIRLYTGAVADSILEGKAAMQINVKEEAPAKKDAPVKKAEQPKAEVVAEVAPAAAVPEIKVADEEIKAAVKEAEGDKKTAVKKVTKKKATAKKATTKKATASKATASKVTKKKTTKKKTTKKKVVKKTED</sequence>
<organism evidence="5">
    <name type="scientific">hydrothermal vent metagenome</name>
    <dbReference type="NCBI Taxonomy" id="652676"/>
    <lineage>
        <taxon>unclassified sequences</taxon>
        <taxon>metagenomes</taxon>
        <taxon>ecological metagenomes</taxon>
    </lineage>
</organism>
<keyword evidence="3" id="KW-0687">Ribonucleoprotein</keyword>
<gene>
    <name evidence="5" type="ORF">MNBD_GAMMA02-1430</name>
</gene>
<evidence type="ECO:0000256" key="4">
    <source>
        <dbReference type="SAM" id="MobiDB-lite"/>
    </source>
</evidence>
<dbReference type="InterPro" id="IPR023591">
    <property type="entry name" value="Ribosomal_uS2_flav_dom_sf"/>
</dbReference>
<proteinExistence type="inferred from homology"/>
<comment type="similarity">
    <text evidence="1">Belongs to the universal ribosomal protein uS2 family.</text>
</comment>
<dbReference type="PANTHER" id="PTHR12534:SF0">
    <property type="entry name" value="SMALL RIBOSOMAL SUBUNIT PROTEIN US2M"/>
    <property type="match status" value="1"/>
</dbReference>
<dbReference type="GO" id="GO:0022627">
    <property type="term" value="C:cytosolic small ribosomal subunit"/>
    <property type="evidence" value="ECO:0007669"/>
    <property type="project" value="TreeGrafter"/>
</dbReference>
<reference evidence="5" key="1">
    <citation type="submission" date="2018-06" db="EMBL/GenBank/DDBJ databases">
        <authorList>
            <person name="Zhirakovskaya E."/>
        </authorList>
    </citation>
    <scope>NUCLEOTIDE SEQUENCE</scope>
</reference>
<feature type="compositionally biased region" description="Basic residues" evidence="4">
    <location>
        <begin position="317"/>
        <end position="338"/>
    </location>
</feature>
<dbReference type="PRINTS" id="PR00395">
    <property type="entry name" value="RIBOSOMALS2"/>
</dbReference>
<dbReference type="HAMAP" id="MF_00291_B">
    <property type="entry name" value="Ribosomal_uS2_B"/>
    <property type="match status" value="1"/>
</dbReference>
<dbReference type="GO" id="GO:0006412">
    <property type="term" value="P:translation"/>
    <property type="evidence" value="ECO:0007669"/>
    <property type="project" value="InterPro"/>
</dbReference>
<feature type="region of interest" description="Disordered" evidence="4">
    <location>
        <begin position="280"/>
        <end position="338"/>
    </location>
</feature>
<dbReference type="PANTHER" id="PTHR12534">
    <property type="entry name" value="30S RIBOSOMAL PROTEIN S2 PROKARYOTIC AND ORGANELLAR"/>
    <property type="match status" value="1"/>
</dbReference>
<dbReference type="EMBL" id="UOFA01000275">
    <property type="protein sequence ID" value="VAW46379.1"/>
    <property type="molecule type" value="Genomic_DNA"/>
</dbReference>
<dbReference type="FunFam" id="1.10.287.610:FF:000001">
    <property type="entry name" value="30S ribosomal protein S2"/>
    <property type="match status" value="1"/>
</dbReference>
<dbReference type="Gene3D" id="1.10.287.610">
    <property type="entry name" value="Helix hairpin bin"/>
    <property type="match status" value="1"/>
</dbReference>